<dbReference type="AlphaFoldDB" id="X1SE38"/>
<reference evidence="1" key="1">
    <citation type="journal article" date="2014" name="Front. Microbiol.">
        <title>High frequency of phylogenetically diverse reductive dehalogenase-homologous genes in deep subseafloor sedimentary metagenomes.</title>
        <authorList>
            <person name="Kawai M."/>
            <person name="Futagami T."/>
            <person name="Toyoda A."/>
            <person name="Takaki Y."/>
            <person name="Nishi S."/>
            <person name="Hori S."/>
            <person name="Arai W."/>
            <person name="Tsubouchi T."/>
            <person name="Morono Y."/>
            <person name="Uchiyama I."/>
            <person name="Ito T."/>
            <person name="Fujiyama A."/>
            <person name="Inagaki F."/>
            <person name="Takami H."/>
        </authorList>
    </citation>
    <scope>NUCLEOTIDE SEQUENCE</scope>
    <source>
        <strain evidence="1">Expedition CK06-06</strain>
    </source>
</reference>
<comment type="caution">
    <text evidence="1">The sequence shown here is derived from an EMBL/GenBank/DDBJ whole genome shotgun (WGS) entry which is preliminary data.</text>
</comment>
<accession>X1SE38</accession>
<sequence>MAKTVKKTVIIRYRCPFCAKFLPKDFDLKKIPRLKPWANRITFEGQGNISHEFIFPNDIIGVGVSAGDYD</sequence>
<name>X1SE38_9ZZZZ</name>
<feature type="non-terminal residue" evidence="1">
    <location>
        <position position="70"/>
    </location>
</feature>
<dbReference type="EMBL" id="BARW01015143">
    <property type="protein sequence ID" value="GAI91282.1"/>
    <property type="molecule type" value="Genomic_DNA"/>
</dbReference>
<organism evidence="1">
    <name type="scientific">marine sediment metagenome</name>
    <dbReference type="NCBI Taxonomy" id="412755"/>
    <lineage>
        <taxon>unclassified sequences</taxon>
        <taxon>metagenomes</taxon>
        <taxon>ecological metagenomes</taxon>
    </lineage>
</organism>
<proteinExistence type="predicted"/>
<protein>
    <submittedName>
        <fullName evidence="1">Uncharacterized protein</fullName>
    </submittedName>
</protein>
<evidence type="ECO:0000313" key="1">
    <source>
        <dbReference type="EMBL" id="GAI91282.1"/>
    </source>
</evidence>
<gene>
    <name evidence="1" type="ORF">S12H4_26648</name>
</gene>